<evidence type="ECO:0000256" key="4">
    <source>
        <dbReference type="ARBA" id="ARBA00023004"/>
    </source>
</evidence>
<evidence type="ECO:0000256" key="5">
    <source>
        <dbReference type="ARBA" id="ARBA00023014"/>
    </source>
</evidence>
<evidence type="ECO:0000256" key="6">
    <source>
        <dbReference type="ARBA" id="ARBA00023157"/>
    </source>
</evidence>
<sequence length="109" mass="12347">MSWCDHITNQAISIAVRQRHFRLPPYLVRQDEMANRVLWKPGAVEDENDSERHKRCAPIPNAGEEEGGYYCPCHGSHFDASGRIRKGPAPTNMEIPEYFFSSDTTVVVG</sequence>
<evidence type="ECO:0000313" key="9">
    <source>
        <dbReference type="EMBL" id="KAK2186481.1"/>
    </source>
</evidence>
<accession>A0AAD9P1J8</accession>
<comment type="similarity">
    <text evidence="1">Belongs to the Rieske iron-sulfur protein family.</text>
</comment>
<dbReference type="Proteomes" id="UP001209878">
    <property type="component" value="Unassembled WGS sequence"/>
</dbReference>
<dbReference type="InterPro" id="IPR014349">
    <property type="entry name" value="Rieske_Fe-S_prot"/>
</dbReference>
<gene>
    <name evidence="9" type="ORF">NP493_199g06082</name>
</gene>
<evidence type="ECO:0000256" key="2">
    <source>
        <dbReference type="ARBA" id="ARBA00022714"/>
    </source>
</evidence>
<keyword evidence="3" id="KW-0479">Metal-binding</keyword>
<evidence type="ECO:0000256" key="7">
    <source>
        <dbReference type="ARBA" id="ARBA00034078"/>
    </source>
</evidence>
<dbReference type="Pfam" id="PF00355">
    <property type="entry name" value="Rieske"/>
    <property type="match status" value="1"/>
</dbReference>
<dbReference type="InterPro" id="IPR005805">
    <property type="entry name" value="Rieske_Fe-S_prot_C"/>
</dbReference>
<protein>
    <recommendedName>
        <fullName evidence="8">Rieske domain-containing protein</fullName>
    </recommendedName>
</protein>
<dbReference type="PRINTS" id="PR00162">
    <property type="entry name" value="RIESKE"/>
</dbReference>
<proteinExistence type="inferred from homology"/>
<organism evidence="9 10">
    <name type="scientific">Ridgeia piscesae</name>
    <name type="common">Tubeworm</name>
    <dbReference type="NCBI Taxonomy" id="27915"/>
    <lineage>
        <taxon>Eukaryota</taxon>
        <taxon>Metazoa</taxon>
        <taxon>Spiralia</taxon>
        <taxon>Lophotrochozoa</taxon>
        <taxon>Annelida</taxon>
        <taxon>Polychaeta</taxon>
        <taxon>Sedentaria</taxon>
        <taxon>Canalipalpata</taxon>
        <taxon>Sabellida</taxon>
        <taxon>Siboglinidae</taxon>
        <taxon>Ridgeia</taxon>
    </lineage>
</organism>
<name>A0AAD9P1J8_RIDPI</name>
<evidence type="ECO:0000313" key="10">
    <source>
        <dbReference type="Proteomes" id="UP001209878"/>
    </source>
</evidence>
<comment type="caution">
    <text evidence="9">The sequence shown here is derived from an EMBL/GenBank/DDBJ whole genome shotgun (WGS) entry which is preliminary data.</text>
</comment>
<dbReference type="SUPFAM" id="SSF50022">
    <property type="entry name" value="ISP domain"/>
    <property type="match status" value="1"/>
</dbReference>
<dbReference type="GO" id="GO:0051537">
    <property type="term" value="F:2 iron, 2 sulfur cluster binding"/>
    <property type="evidence" value="ECO:0007669"/>
    <property type="project" value="UniProtKB-KW"/>
</dbReference>
<feature type="domain" description="Rieske" evidence="8">
    <location>
        <begin position="52"/>
        <end position="107"/>
    </location>
</feature>
<reference evidence="9" key="1">
    <citation type="journal article" date="2023" name="Mol. Biol. Evol.">
        <title>Third-Generation Sequencing Reveals the Adaptive Role of the Epigenome in Three Deep-Sea Polychaetes.</title>
        <authorList>
            <person name="Perez M."/>
            <person name="Aroh O."/>
            <person name="Sun Y."/>
            <person name="Lan Y."/>
            <person name="Juniper S.K."/>
            <person name="Young C.R."/>
            <person name="Angers B."/>
            <person name="Qian P.Y."/>
        </authorList>
    </citation>
    <scope>NUCLEOTIDE SEQUENCE</scope>
    <source>
        <strain evidence="9">R07B-5</strain>
    </source>
</reference>
<keyword evidence="10" id="KW-1185">Reference proteome</keyword>
<dbReference type="EMBL" id="JAODUO010000199">
    <property type="protein sequence ID" value="KAK2186481.1"/>
    <property type="molecule type" value="Genomic_DNA"/>
</dbReference>
<keyword evidence="4" id="KW-0408">Iron</keyword>
<evidence type="ECO:0000256" key="3">
    <source>
        <dbReference type="ARBA" id="ARBA00022723"/>
    </source>
</evidence>
<dbReference type="InterPro" id="IPR036922">
    <property type="entry name" value="Rieske_2Fe-2S_sf"/>
</dbReference>
<dbReference type="PROSITE" id="PS51296">
    <property type="entry name" value="RIESKE"/>
    <property type="match status" value="1"/>
</dbReference>
<keyword evidence="2" id="KW-0001">2Fe-2S</keyword>
<dbReference type="Gene3D" id="2.102.10.10">
    <property type="entry name" value="Rieske [2Fe-2S] iron-sulphur domain"/>
    <property type="match status" value="1"/>
</dbReference>
<keyword evidence="5" id="KW-0411">Iron-sulfur</keyword>
<dbReference type="GO" id="GO:0016020">
    <property type="term" value="C:membrane"/>
    <property type="evidence" value="ECO:0007669"/>
    <property type="project" value="InterPro"/>
</dbReference>
<dbReference type="AlphaFoldDB" id="A0AAD9P1J8"/>
<keyword evidence="6" id="KW-1015">Disulfide bond</keyword>
<comment type="cofactor">
    <cofactor evidence="7">
        <name>[2Fe-2S] cluster</name>
        <dbReference type="ChEBI" id="CHEBI:190135"/>
    </cofactor>
</comment>
<dbReference type="InterPro" id="IPR017941">
    <property type="entry name" value="Rieske_2Fe-2S"/>
</dbReference>
<evidence type="ECO:0000256" key="1">
    <source>
        <dbReference type="ARBA" id="ARBA00010651"/>
    </source>
</evidence>
<dbReference type="PANTHER" id="PTHR10134">
    <property type="entry name" value="CYTOCHROME B-C1 COMPLEX SUBUNIT RIESKE, MITOCHONDRIAL"/>
    <property type="match status" value="1"/>
</dbReference>
<evidence type="ECO:0000259" key="8">
    <source>
        <dbReference type="PROSITE" id="PS51296"/>
    </source>
</evidence>
<dbReference type="GO" id="GO:0046872">
    <property type="term" value="F:metal ion binding"/>
    <property type="evidence" value="ECO:0007669"/>
    <property type="project" value="UniProtKB-KW"/>
</dbReference>